<organism evidence="1 2">
    <name type="scientific">Dallia pectoralis</name>
    <name type="common">Alaska blackfish</name>
    <dbReference type="NCBI Taxonomy" id="75939"/>
    <lineage>
        <taxon>Eukaryota</taxon>
        <taxon>Metazoa</taxon>
        <taxon>Chordata</taxon>
        <taxon>Craniata</taxon>
        <taxon>Vertebrata</taxon>
        <taxon>Euteleostomi</taxon>
        <taxon>Actinopterygii</taxon>
        <taxon>Neopterygii</taxon>
        <taxon>Teleostei</taxon>
        <taxon>Protacanthopterygii</taxon>
        <taxon>Esociformes</taxon>
        <taxon>Umbridae</taxon>
        <taxon>Dallia</taxon>
    </lineage>
</organism>
<gene>
    <name evidence="1" type="ORF">DPEC_G00065200</name>
</gene>
<proteinExistence type="predicted"/>
<dbReference type="EMBL" id="CM055732">
    <property type="protein sequence ID" value="KAJ8012103.1"/>
    <property type="molecule type" value="Genomic_DNA"/>
</dbReference>
<feature type="non-terminal residue" evidence="1">
    <location>
        <position position="1"/>
    </location>
</feature>
<dbReference type="Proteomes" id="UP001157502">
    <property type="component" value="Chromosome 5"/>
</dbReference>
<reference evidence="1" key="1">
    <citation type="submission" date="2021-05" db="EMBL/GenBank/DDBJ databases">
        <authorList>
            <person name="Pan Q."/>
            <person name="Jouanno E."/>
            <person name="Zahm M."/>
            <person name="Klopp C."/>
            <person name="Cabau C."/>
            <person name="Louis A."/>
            <person name="Berthelot C."/>
            <person name="Parey E."/>
            <person name="Roest Crollius H."/>
            <person name="Montfort J."/>
            <person name="Robinson-Rechavi M."/>
            <person name="Bouchez O."/>
            <person name="Lampietro C."/>
            <person name="Lopez Roques C."/>
            <person name="Donnadieu C."/>
            <person name="Postlethwait J."/>
            <person name="Bobe J."/>
            <person name="Dillon D."/>
            <person name="Chandos A."/>
            <person name="von Hippel F."/>
            <person name="Guiguen Y."/>
        </authorList>
    </citation>
    <scope>NUCLEOTIDE SEQUENCE</scope>
    <source>
        <strain evidence="1">YG-Jan2019</strain>
    </source>
</reference>
<accession>A0ACC2H7W3</accession>
<protein>
    <submittedName>
        <fullName evidence="1">Uncharacterized protein</fullName>
    </submittedName>
</protein>
<name>A0ACC2H7W3_DALPE</name>
<sequence length="1564" mass="173439">GCEGCDCSPTGVRPNVGTDCDRQTGQCTCKPRIGGRQCDRCAAGFYGFPECVRCDCDQGGVTADVCHPDTGQCLCKRNTHGVRCDSCKDGSFHFNQSNPSGCIRCFCFGATDQCQSSTKRRGKFVDMRGWRLVRADQGEVALVLNPSSNTLVADVQELPDTTQLLHWVAPKSYLGDRVSSYGGYLTYQAKTFGIPSEGMVLLESRPDILLNSRDMAVVHMVLQIPGPDRLYQGRVQLVEGNWRHAGTNRPVSRADLMTVLAELEGLRIRALYYTQSQRLSLGEVGLEEATDHGVGGPASTVERCVCPPLYRGDSCQKCAPGYYRASNGPNPGHCVPCSCNNLATQCDQWTGRCLNCQYNTAGDRCERCREGYYGDAAKRSCRICPCPLKVQSNSFAVGCSEVAGGFRCDCQTGYGGDRCERCAPGYYGDPMVTGGSCRPCDCRGNLNSCDSRTGVCKNTLEPGDTDTNEPCQECDNCALTLLNDLEHLEEELERIKTLLDNANFSTSSLDQLRELEKVIAETKTLVNNFNSTISNQEINVSQLELDTNTLETDVTALKRKADEREISAEKLVEELNKTNKRAEVLDADAKNLLQRILDLIEKLKQSGGGVVPSKDLEIVLAEAERMVKEMQKRNFNPQKDAAEKEKDEAQKLLNYIKNNVTNQYEKNYAAANRTRGLLNNYEEKLKELEEALKQAKETVKTANTQNGLNEKELEDILKRMKDLEKERDRVKQQISDAKDQLKETEGLLRMLEDSKKEYEQLAAQLDGARINLTNKVNTLSQAAAKEDLVKRAEEHAKMLNELAMELADAVRNASDRADVRNAIDIIQAYKNITDAINAAERAANMAKDAADKALNDVEKEDLTKKALNLKDQANNLLNDAKTAEDDLRRASDDLKAQRKRLRDAERKKKALEKDLLDAQTELNNINRDDIRDMLAEAKTKAASANDTSATTIDKLNKIKDEVAKINVNGSDSNGTVNMDDVDKLVKNLLNTIPTLEDKINKVEDLSLQLPVANISENINRIKELIEQARDAANRVVVPMKFNGEGHVELRTPLDVEDLRAYTALSMFLSLAPKITRGDGARRRRQSTDDGNTFVLYLGNKHSPRDYIGMYLSDDVLYTVYSLGGEENTVMTQAVTRSSSPSTLFDKVDLHRIYENAEMIFTPKFLSSKPDPAVQTSKQGNVNKNLLTLDPTDVVFYVGGYPSDFIPPASLNYPNYTGCIELSIFGDRFISLYNFKNAVNVNPEPPCTRYVPSETAEFFEGTGYAKVSLDTEKRTPVLPMHQLITTHSNGVLLYTGNETVYYCVTIERGHVVISSNILENPVRSASKVFPAETEFTKVLVILQSVDKQIIVRVGNKAVVEAPMQYTPGDFPEYYIGGLPQSLRERFNITVQPLKSCIKDLRLNGKFTTALEKVGVSRGCPGDFLASRKAQFNAGSTLSGAVTGFSQANDVRVSLGFKSSEKEGLLLQNTQLDTAAIELSLVDGYVVLTFKGANRKSWTSSKRYQDGKWHYLTAIWRAASQSIELQIDGVDVGQETPSRDFDLSPETMILGKNMYKGCLSNLFLGR</sequence>
<comment type="caution">
    <text evidence="1">The sequence shown here is derived from an EMBL/GenBank/DDBJ whole genome shotgun (WGS) entry which is preliminary data.</text>
</comment>
<evidence type="ECO:0000313" key="2">
    <source>
        <dbReference type="Proteomes" id="UP001157502"/>
    </source>
</evidence>
<evidence type="ECO:0000313" key="1">
    <source>
        <dbReference type="EMBL" id="KAJ8012103.1"/>
    </source>
</evidence>
<keyword evidence="2" id="KW-1185">Reference proteome</keyword>